<dbReference type="AlphaFoldDB" id="A0ABD1ZBR9"/>
<name>A0ABD1ZBR9_9MARC</name>
<dbReference type="Proteomes" id="UP001605036">
    <property type="component" value="Unassembled WGS sequence"/>
</dbReference>
<organism evidence="1 2">
    <name type="scientific">Riccia fluitans</name>
    <dbReference type="NCBI Taxonomy" id="41844"/>
    <lineage>
        <taxon>Eukaryota</taxon>
        <taxon>Viridiplantae</taxon>
        <taxon>Streptophyta</taxon>
        <taxon>Embryophyta</taxon>
        <taxon>Marchantiophyta</taxon>
        <taxon>Marchantiopsida</taxon>
        <taxon>Marchantiidae</taxon>
        <taxon>Marchantiales</taxon>
        <taxon>Ricciaceae</taxon>
        <taxon>Riccia</taxon>
    </lineage>
</organism>
<protein>
    <submittedName>
        <fullName evidence="1">Uncharacterized protein</fullName>
    </submittedName>
</protein>
<evidence type="ECO:0000313" key="2">
    <source>
        <dbReference type="Proteomes" id="UP001605036"/>
    </source>
</evidence>
<reference evidence="1 2" key="1">
    <citation type="submission" date="2024-09" db="EMBL/GenBank/DDBJ databases">
        <title>Chromosome-scale assembly of Riccia fluitans.</title>
        <authorList>
            <person name="Paukszto L."/>
            <person name="Sawicki J."/>
            <person name="Karawczyk K."/>
            <person name="Piernik-Szablinska J."/>
            <person name="Szczecinska M."/>
            <person name="Mazdziarz M."/>
        </authorList>
    </citation>
    <scope>NUCLEOTIDE SEQUENCE [LARGE SCALE GENOMIC DNA]</scope>
    <source>
        <strain evidence="1">Rf_01</strain>
        <tissue evidence="1">Aerial parts of the thallus</tissue>
    </source>
</reference>
<evidence type="ECO:0000313" key="1">
    <source>
        <dbReference type="EMBL" id="KAL2644844.1"/>
    </source>
</evidence>
<comment type="caution">
    <text evidence="1">The sequence shown here is derived from an EMBL/GenBank/DDBJ whole genome shotgun (WGS) entry which is preliminary data.</text>
</comment>
<dbReference type="EMBL" id="JBHFFA010000002">
    <property type="protein sequence ID" value="KAL2644844.1"/>
    <property type="molecule type" value="Genomic_DNA"/>
</dbReference>
<proteinExistence type="predicted"/>
<accession>A0ABD1ZBR9</accession>
<keyword evidence="2" id="KW-1185">Reference proteome</keyword>
<gene>
    <name evidence="1" type="ORF">R1flu_012431</name>
</gene>
<sequence length="122" mass="13722">MCDWLKVPAEVSTFMGGSKYPTLTVASLSFNAMLVHFNKYLGVDSQGASSTFSATLHDVQGDASDAFLQYLIKYQDNLKSDFLAPMVPLPEHPDELKVDKELVEIMDQHYYMYTKEAETTNV</sequence>